<comment type="catalytic activity">
    <reaction evidence="7 8">
        <text>CMP + ATP = CDP + ADP</text>
        <dbReference type="Rhea" id="RHEA:11600"/>
        <dbReference type="ChEBI" id="CHEBI:30616"/>
        <dbReference type="ChEBI" id="CHEBI:58069"/>
        <dbReference type="ChEBI" id="CHEBI:60377"/>
        <dbReference type="ChEBI" id="CHEBI:456216"/>
        <dbReference type="EC" id="2.7.4.25"/>
    </reaction>
</comment>
<comment type="catalytic activity">
    <reaction evidence="6 8">
        <text>dCMP + ATP = dCDP + ADP</text>
        <dbReference type="Rhea" id="RHEA:25094"/>
        <dbReference type="ChEBI" id="CHEBI:30616"/>
        <dbReference type="ChEBI" id="CHEBI:57566"/>
        <dbReference type="ChEBI" id="CHEBI:58593"/>
        <dbReference type="ChEBI" id="CHEBI:456216"/>
        <dbReference type="EC" id="2.7.4.25"/>
    </reaction>
</comment>
<evidence type="ECO:0000256" key="6">
    <source>
        <dbReference type="ARBA" id="ARBA00047615"/>
    </source>
</evidence>
<dbReference type="HAMAP" id="MF_00238">
    <property type="entry name" value="Cytidyl_kinase_type1"/>
    <property type="match status" value="1"/>
</dbReference>
<evidence type="ECO:0000256" key="3">
    <source>
        <dbReference type="ARBA" id="ARBA00022741"/>
    </source>
</evidence>
<dbReference type="GO" id="GO:0006220">
    <property type="term" value="P:pyrimidine nucleotide metabolic process"/>
    <property type="evidence" value="ECO:0007669"/>
    <property type="project" value="UniProtKB-UniRule"/>
</dbReference>
<comment type="subcellular location">
    <subcellularLocation>
        <location evidence="8">Cytoplasm</location>
    </subcellularLocation>
</comment>
<evidence type="ECO:0000256" key="4">
    <source>
        <dbReference type="ARBA" id="ARBA00022777"/>
    </source>
</evidence>
<evidence type="ECO:0000256" key="1">
    <source>
        <dbReference type="ARBA" id="ARBA00009427"/>
    </source>
</evidence>
<dbReference type="GO" id="GO:0015949">
    <property type="term" value="P:nucleobase-containing small molecule interconversion"/>
    <property type="evidence" value="ECO:0007669"/>
    <property type="project" value="TreeGrafter"/>
</dbReference>
<gene>
    <name evidence="8" type="primary">cmk</name>
    <name evidence="10" type="ORF">FYJ65_01040</name>
</gene>
<dbReference type="InterPro" id="IPR027417">
    <property type="entry name" value="P-loop_NTPase"/>
</dbReference>
<dbReference type="Pfam" id="PF02224">
    <property type="entry name" value="Cytidylate_kin"/>
    <property type="match status" value="1"/>
</dbReference>
<dbReference type="AlphaFoldDB" id="A0A6N7X2Q9"/>
<keyword evidence="4 8" id="KW-0418">Kinase</keyword>
<dbReference type="InterPro" id="IPR003136">
    <property type="entry name" value="Cytidylate_kin"/>
</dbReference>
<feature type="domain" description="Cytidylate kinase" evidence="9">
    <location>
        <begin position="4"/>
        <end position="212"/>
    </location>
</feature>
<dbReference type="GO" id="GO:0005829">
    <property type="term" value="C:cytosol"/>
    <property type="evidence" value="ECO:0007669"/>
    <property type="project" value="TreeGrafter"/>
</dbReference>
<dbReference type="NCBIfam" id="TIGR00017">
    <property type="entry name" value="cmk"/>
    <property type="match status" value="1"/>
</dbReference>
<keyword evidence="8" id="KW-0963">Cytoplasm</keyword>
<comment type="similarity">
    <text evidence="1 8">Belongs to the cytidylate kinase family. Type 1 subfamily.</text>
</comment>
<dbReference type="InterPro" id="IPR011994">
    <property type="entry name" value="Cytidylate_kinase_dom"/>
</dbReference>
<reference evidence="10 11" key="1">
    <citation type="submission" date="2019-08" db="EMBL/GenBank/DDBJ databases">
        <title>In-depth cultivation of the pig gut microbiome towards novel bacterial diversity and tailored functional studies.</title>
        <authorList>
            <person name="Wylensek D."/>
            <person name="Hitch T.C.A."/>
            <person name="Clavel T."/>
        </authorList>
    </citation>
    <scope>NUCLEOTIDE SEQUENCE [LARGE SCALE GENOMIC DNA]</scope>
    <source>
        <strain evidence="10 11">WCA-MUC-591-APC-4B</strain>
    </source>
</reference>
<accession>A0A6N7X2Q9</accession>
<dbReference type="EMBL" id="VUNA01000001">
    <property type="protein sequence ID" value="MST69937.1"/>
    <property type="molecule type" value="Genomic_DNA"/>
</dbReference>
<evidence type="ECO:0000256" key="7">
    <source>
        <dbReference type="ARBA" id="ARBA00048478"/>
    </source>
</evidence>
<dbReference type="PANTHER" id="PTHR21299">
    <property type="entry name" value="CYTIDYLATE KINASE/PANTOATE-BETA-ALANINE LIGASE"/>
    <property type="match status" value="1"/>
</dbReference>
<dbReference type="Proteomes" id="UP000469424">
    <property type="component" value="Unassembled WGS sequence"/>
</dbReference>
<keyword evidence="2 8" id="KW-0808">Transferase</keyword>
<keyword evidence="3 8" id="KW-0547">Nucleotide-binding</keyword>
<comment type="caution">
    <text evidence="10">The sequence shown here is derived from an EMBL/GenBank/DDBJ whole genome shotgun (WGS) entry which is preliminary data.</text>
</comment>
<name>A0A6N7X2Q9_9FIRM</name>
<proteinExistence type="inferred from homology"/>
<evidence type="ECO:0000259" key="9">
    <source>
        <dbReference type="Pfam" id="PF02224"/>
    </source>
</evidence>
<keyword evidence="5 8" id="KW-0067">ATP-binding</keyword>
<evidence type="ECO:0000313" key="10">
    <source>
        <dbReference type="EMBL" id="MST69937.1"/>
    </source>
</evidence>
<dbReference type="GO" id="GO:0036431">
    <property type="term" value="F:dCMP kinase activity"/>
    <property type="evidence" value="ECO:0007669"/>
    <property type="project" value="InterPro"/>
</dbReference>
<dbReference type="RefSeq" id="WP_154553490.1">
    <property type="nucleotide sequence ID" value="NZ_JAQXUZ010000004.1"/>
</dbReference>
<dbReference type="Gene3D" id="3.40.50.300">
    <property type="entry name" value="P-loop containing nucleotide triphosphate hydrolases"/>
    <property type="match status" value="1"/>
</dbReference>
<dbReference type="EC" id="2.7.4.25" evidence="8"/>
<evidence type="ECO:0000256" key="2">
    <source>
        <dbReference type="ARBA" id="ARBA00022679"/>
    </source>
</evidence>
<protein>
    <recommendedName>
        <fullName evidence="8">Cytidylate kinase</fullName>
        <shortName evidence="8">CK</shortName>
        <ecNumber evidence="8">2.7.4.25</ecNumber>
    </recommendedName>
    <alternativeName>
        <fullName evidence="8">Cytidine monophosphate kinase</fullName>
        <shortName evidence="8">CMP kinase</shortName>
    </alternativeName>
</protein>
<organism evidence="10 11">
    <name type="scientific">Mogibacterium kristiansenii</name>
    <dbReference type="NCBI Taxonomy" id="2606708"/>
    <lineage>
        <taxon>Bacteria</taxon>
        <taxon>Bacillati</taxon>
        <taxon>Bacillota</taxon>
        <taxon>Clostridia</taxon>
        <taxon>Peptostreptococcales</taxon>
        <taxon>Anaerovoracaceae</taxon>
        <taxon>Mogibacterium</taxon>
    </lineage>
</organism>
<evidence type="ECO:0000313" key="11">
    <source>
        <dbReference type="Proteomes" id="UP000469424"/>
    </source>
</evidence>
<dbReference type="GO" id="GO:0005524">
    <property type="term" value="F:ATP binding"/>
    <property type="evidence" value="ECO:0007669"/>
    <property type="project" value="UniProtKB-UniRule"/>
</dbReference>
<feature type="binding site" evidence="8">
    <location>
        <begin position="8"/>
        <end position="16"/>
    </location>
    <ligand>
        <name>ATP</name>
        <dbReference type="ChEBI" id="CHEBI:30616"/>
    </ligand>
</feature>
<evidence type="ECO:0000256" key="5">
    <source>
        <dbReference type="ARBA" id="ARBA00022840"/>
    </source>
</evidence>
<dbReference type="PANTHER" id="PTHR21299:SF2">
    <property type="entry name" value="CYTIDYLATE KINASE"/>
    <property type="match status" value="1"/>
</dbReference>
<dbReference type="CDD" id="cd02020">
    <property type="entry name" value="CMPK"/>
    <property type="match status" value="1"/>
</dbReference>
<sequence length="217" mass="24234">MIRIAIDGPGGAGKSTIAKMVAEKMNMEYIDTGAMYRAIGWMFAKNKVNTEDSAEVQDVLERTVIDFDNGKIFLNGEDISGEIRTPEISKAASVCSKLPEVRSKLVALQREIAEGKSVVMDGRDIGTNVLPNAEVKIFLTADPMVRAKRRYDQLLESGKEADLDFIFEDIKERDYQDTHRKLNPLQQAEDAVLLDTSDMTINQVLDEIMKMAEGKNE</sequence>
<evidence type="ECO:0000256" key="8">
    <source>
        <dbReference type="HAMAP-Rule" id="MF_00238"/>
    </source>
</evidence>
<keyword evidence="11" id="KW-1185">Reference proteome</keyword>
<dbReference type="SUPFAM" id="SSF52540">
    <property type="entry name" value="P-loop containing nucleoside triphosphate hydrolases"/>
    <property type="match status" value="1"/>
</dbReference>